<feature type="coiled-coil region" evidence="1">
    <location>
        <begin position="290"/>
        <end position="317"/>
    </location>
</feature>
<feature type="coiled-coil region" evidence="1">
    <location>
        <begin position="180"/>
        <end position="207"/>
    </location>
</feature>
<dbReference type="Proteomes" id="UP001281761">
    <property type="component" value="Unassembled WGS sequence"/>
</dbReference>
<keyword evidence="4" id="KW-1185">Reference proteome</keyword>
<proteinExistence type="predicted"/>
<organism evidence="3 4">
    <name type="scientific">Blattamonas nauphoetae</name>
    <dbReference type="NCBI Taxonomy" id="2049346"/>
    <lineage>
        <taxon>Eukaryota</taxon>
        <taxon>Metamonada</taxon>
        <taxon>Preaxostyla</taxon>
        <taxon>Oxymonadida</taxon>
        <taxon>Blattamonas</taxon>
    </lineage>
</organism>
<evidence type="ECO:0000313" key="3">
    <source>
        <dbReference type="EMBL" id="KAK2962368.1"/>
    </source>
</evidence>
<evidence type="ECO:0000256" key="1">
    <source>
        <dbReference type="SAM" id="Coils"/>
    </source>
</evidence>
<comment type="caution">
    <text evidence="3">The sequence shown here is derived from an EMBL/GenBank/DDBJ whole genome shotgun (WGS) entry which is preliminary data.</text>
</comment>
<sequence>MSELTYYPVSLSTKDSLSRNLPTDEPNDDIEDSGISFQNAIQSLSKQLSQLKTNTSKRWEALSKRIIKLDQTLSTIEIQTDTQLPESSLFRTTHNPLPSSHSFTPSGIEARLTFLRTMSSQATTSPLFGGNTPKHPQTTTSATFSPFSKRGRTGLYSPQTKIDAGDLVTAQQGLLSVEEEQKMERRLPGLQHIVNQLEEELSTLKNEDGSEINSHNLPLLALPSSMALSSLLRLISPQTFSFSVLQAVNSRLKELHQLSLQQNSLLESLQRLKAAQKPGILKEDPLITQLKRIEKKRKDLDEKVKSLAQQAIAMEQDLTLMKKQAGQKKGHR</sequence>
<name>A0ABQ9YF27_9EUKA</name>
<feature type="region of interest" description="Disordered" evidence="2">
    <location>
        <begin position="124"/>
        <end position="150"/>
    </location>
</feature>
<gene>
    <name evidence="3" type="ORF">BLNAU_2611</name>
</gene>
<feature type="compositionally biased region" description="Polar residues" evidence="2">
    <location>
        <begin position="134"/>
        <end position="146"/>
    </location>
</feature>
<evidence type="ECO:0000313" key="4">
    <source>
        <dbReference type="Proteomes" id="UP001281761"/>
    </source>
</evidence>
<accession>A0ABQ9YF27</accession>
<evidence type="ECO:0000256" key="2">
    <source>
        <dbReference type="SAM" id="MobiDB-lite"/>
    </source>
</evidence>
<keyword evidence="1" id="KW-0175">Coiled coil</keyword>
<feature type="compositionally biased region" description="Polar residues" evidence="2">
    <location>
        <begin position="10"/>
        <end position="21"/>
    </location>
</feature>
<feature type="region of interest" description="Disordered" evidence="2">
    <location>
        <begin position="1"/>
        <end position="30"/>
    </location>
</feature>
<dbReference type="EMBL" id="JARBJD010000011">
    <property type="protein sequence ID" value="KAK2962368.1"/>
    <property type="molecule type" value="Genomic_DNA"/>
</dbReference>
<protein>
    <submittedName>
        <fullName evidence="3">Uncharacterized protein</fullName>
    </submittedName>
</protein>
<reference evidence="3 4" key="1">
    <citation type="journal article" date="2022" name="bioRxiv">
        <title>Genomics of Preaxostyla Flagellates Illuminates Evolutionary Transitions and the Path Towards Mitochondrial Loss.</title>
        <authorList>
            <person name="Novak L.V.F."/>
            <person name="Treitli S.C."/>
            <person name="Pyrih J."/>
            <person name="Halakuc P."/>
            <person name="Pipaliya S.V."/>
            <person name="Vacek V."/>
            <person name="Brzon O."/>
            <person name="Soukal P."/>
            <person name="Eme L."/>
            <person name="Dacks J.B."/>
            <person name="Karnkowska A."/>
            <person name="Elias M."/>
            <person name="Hampl V."/>
        </authorList>
    </citation>
    <scope>NUCLEOTIDE SEQUENCE [LARGE SCALE GENOMIC DNA]</scope>
    <source>
        <strain evidence="3">NAU3</strain>
        <tissue evidence="3">Gut</tissue>
    </source>
</reference>